<sequence>MDKKSIVSTSALLFLFLISLDMFFINTHVTLANNPPRGDLQYLAYTNGGDFHVLNLANITTNQSNTPDPTVTLGTPKLIYNMTHEKETLLIYQGNESAYVNTTVNEHVLYYIIYHKVEKEYNLTVKIVIFNYTLSSENGYYALFIINFNPTNHKTNITNLIEINSTSTLKKDTNLISKGLNKLSKIYKNSQNETLKALGKYYEKISKDMKNLNKIIPKFILKMTLNYTFSVVKDGSNCNLAAAATGSLCGLEFGIWGAVLAPVSFGLSFLVGVLAGAAVCGYAAYEVGANCPNN</sequence>
<dbReference type="AlphaFoldDB" id="A0A031LTL5"/>
<accession>A0A031LTL5</accession>
<evidence type="ECO:0000313" key="2">
    <source>
        <dbReference type="Proteomes" id="UP000024332"/>
    </source>
</evidence>
<keyword evidence="2" id="KW-1185">Reference proteome</keyword>
<organism evidence="1 2">
    <name type="scientific">Candidatus Acidianus copahuensis</name>
    <dbReference type="NCBI Taxonomy" id="1160895"/>
    <lineage>
        <taxon>Archaea</taxon>
        <taxon>Thermoproteota</taxon>
        <taxon>Thermoprotei</taxon>
        <taxon>Sulfolobales</taxon>
        <taxon>Sulfolobaceae</taxon>
        <taxon>Acidianus</taxon>
    </lineage>
</organism>
<comment type="caution">
    <text evidence="1">The sequence shown here is derived from an EMBL/GenBank/DDBJ whole genome shotgun (WGS) entry which is preliminary data.</text>
</comment>
<protein>
    <submittedName>
        <fullName evidence="1">Uncharacterized protein</fullName>
    </submittedName>
</protein>
<gene>
    <name evidence="1" type="ORF">CM19_00450</name>
</gene>
<proteinExistence type="predicted"/>
<dbReference type="Proteomes" id="UP000024332">
    <property type="component" value="Unassembled WGS sequence"/>
</dbReference>
<dbReference type="EMBL" id="JFZT01000012">
    <property type="protein sequence ID" value="EZQ11727.1"/>
    <property type="molecule type" value="Genomic_DNA"/>
</dbReference>
<evidence type="ECO:0000313" key="1">
    <source>
        <dbReference type="EMBL" id="EZQ11727.1"/>
    </source>
</evidence>
<name>A0A031LTL5_9CREN</name>
<dbReference type="RefSeq" id="WP_048098482.1">
    <property type="nucleotide sequence ID" value="NZ_JFZT01000012.1"/>
</dbReference>
<reference evidence="1 2" key="1">
    <citation type="submission" date="2014-03" db="EMBL/GenBank/DDBJ databases">
        <title>Draft genome sequence of the novel thermoacidophilic archaea Acidianus copahuensis ALE1 strain, isolated from Copahue volcanic area in Neuquen Argentina.</title>
        <authorList>
            <person name="Urbieta M.S."/>
            <person name="Rascovan N."/>
            <person name="Castro C."/>
            <person name="Revale S."/>
            <person name="Giaveno M.A."/>
            <person name="Vazquez M.P."/>
            <person name="Donati E.R."/>
        </authorList>
    </citation>
    <scope>NUCLEOTIDE SEQUENCE [LARGE SCALE GENOMIC DNA]</scope>
    <source>
        <strain evidence="1 2">ALE1</strain>
    </source>
</reference>